<dbReference type="InterPro" id="IPR039315">
    <property type="entry name" value="CheW"/>
</dbReference>
<reference evidence="2 5" key="1">
    <citation type="submission" date="2015-09" db="EMBL/GenBank/DDBJ databases">
        <authorList>
            <consortium name="Pathogen Informatics"/>
        </authorList>
    </citation>
    <scope>NUCLEOTIDE SEQUENCE [LARGE SCALE GENOMIC DNA]</scope>
    <source>
        <strain evidence="2 5">2789STDY5834939</strain>
    </source>
</reference>
<reference evidence="4 7" key="4">
    <citation type="submission" date="2018-08" db="EMBL/GenBank/DDBJ databases">
        <title>A genome reference for cultivated species of the human gut microbiota.</title>
        <authorList>
            <person name="Zou Y."/>
            <person name="Xue W."/>
            <person name="Luo G."/>
        </authorList>
    </citation>
    <scope>NUCLEOTIDE SEQUENCE [LARGE SCALE GENOMIC DNA]</scope>
    <source>
        <strain evidence="4 7">TF05-12AC</strain>
    </source>
</reference>
<dbReference type="Proteomes" id="UP000260828">
    <property type="component" value="Unassembled WGS sequence"/>
</dbReference>
<evidence type="ECO:0000313" key="7">
    <source>
        <dbReference type="Proteomes" id="UP000260828"/>
    </source>
</evidence>
<evidence type="ECO:0000313" key="3">
    <source>
        <dbReference type="EMBL" id="OUP70343.1"/>
    </source>
</evidence>
<protein>
    <submittedName>
        <fullName evidence="2">Chemotaxis protein CheW</fullName>
    </submittedName>
</protein>
<reference evidence="3" key="3">
    <citation type="journal article" date="2018" name="BMC Genomics">
        <title>Whole genome sequencing and function prediction of 133 gut anaerobes isolated from chicken caecum in pure cultures.</title>
        <authorList>
            <person name="Medvecky M."/>
            <person name="Cejkova D."/>
            <person name="Polansky O."/>
            <person name="Karasova D."/>
            <person name="Kubasova T."/>
            <person name="Cizek A."/>
            <person name="Rychlik I."/>
        </authorList>
    </citation>
    <scope>NUCLEOTIDE SEQUENCE</scope>
    <source>
        <strain evidence="3">An175</strain>
    </source>
</reference>
<dbReference type="Gene3D" id="2.30.30.40">
    <property type="entry name" value="SH3 Domains"/>
    <property type="match status" value="1"/>
</dbReference>
<dbReference type="GO" id="GO:0007165">
    <property type="term" value="P:signal transduction"/>
    <property type="evidence" value="ECO:0007669"/>
    <property type="project" value="InterPro"/>
</dbReference>
<evidence type="ECO:0000313" key="2">
    <source>
        <dbReference type="EMBL" id="CUQ16148.1"/>
    </source>
</evidence>
<dbReference type="PANTHER" id="PTHR22617:SF23">
    <property type="entry name" value="CHEMOTAXIS PROTEIN CHEW"/>
    <property type="match status" value="1"/>
</dbReference>
<organism evidence="2 5">
    <name type="scientific">Anaerotruncus colihominis</name>
    <dbReference type="NCBI Taxonomy" id="169435"/>
    <lineage>
        <taxon>Bacteria</taxon>
        <taxon>Bacillati</taxon>
        <taxon>Bacillota</taxon>
        <taxon>Clostridia</taxon>
        <taxon>Eubacteriales</taxon>
        <taxon>Oscillospiraceae</taxon>
        <taxon>Anaerotruncus</taxon>
    </lineage>
</organism>
<dbReference type="Pfam" id="PF01584">
    <property type="entry name" value="CheW"/>
    <property type="match status" value="1"/>
</dbReference>
<dbReference type="SUPFAM" id="SSF50341">
    <property type="entry name" value="CheW-like"/>
    <property type="match status" value="1"/>
</dbReference>
<name>A0A174U7U9_9FIRM</name>
<dbReference type="GO" id="GO:0006935">
    <property type="term" value="P:chemotaxis"/>
    <property type="evidence" value="ECO:0007669"/>
    <property type="project" value="InterPro"/>
</dbReference>
<dbReference type="PANTHER" id="PTHR22617">
    <property type="entry name" value="CHEMOTAXIS SENSOR HISTIDINE KINASE-RELATED"/>
    <property type="match status" value="1"/>
</dbReference>
<accession>A0A174U7U9</accession>
<evidence type="ECO:0000313" key="6">
    <source>
        <dbReference type="Proteomes" id="UP000196386"/>
    </source>
</evidence>
<dbReference type="OrthoDB" id="9794382at2"/>
<evidence type="ECO:0000313" key="4">
    <source>
        <dbReference type="EMBL" id="RGE70227.1"/>
    </source>
</evidence>
<dbReference type="Proteomes" id="UP000095765">
    <property type="component" value="Unassembled WGS sequence"/>
</dbReference>
<dbReference type="EMBL" id="CZBE01000031">
    <property type="protein sequence ID" value="CUQ16148.1"/>
    <property type="molecule type" value="Genomic_DNA"/>
</dbReference>
<dbReference type="EMBL" id="NFKP01000004">
    <property type="protein sequence ID" value="OUP70343.1"/>
    <property type="molecule type" value="Genomic_DNA"/>
</dbReference>
<feature type="domain" description="CheW-like" evidence="1">
    <location>
        <begin position="20"/>
        <end position="160"/>
    </location>
</feature>
<dbReference type="PROSITE" id="PS50851">
    <property type="entry name" value="CHEW"/>
    <property type="match status" value="1"/>
</dbReference>
<gene>
    <name evidence="2" type="primary">cheW</name>
    <name evidence="3" type="ORF">B5F11_04875</name>
    <name evidence="4" type="ORF">DXC40_04030</name>
    <name evidence="2" type="ORF">ERS852551_03374</name>
</gene>
<dbReference type="AlphaFoldDB" id="A0A174U7U9"/>
<dbReference type="EMBL" id="QVME01000001">
    <property type="protein sequence ID" value="RGE70227.1"/>
    <property type="molecule type" value="Genomic_DNA"/>
</dbReference>
<dbReference type="Proteomes" id="UP000196386">
    <property type="component" value="Unassembled WGS sequence"/>
</dbReference>
<evidence type="ECO:0000313" key="5">
    <source>
        <dbReference type="Proteomes" id="UP000095765"/>
    </source>
</evidence>
<sequence>MSTANAAIETVAGTALDELSNRSLTFLIGDVVYGIELSHVIEIISIQPITPVPALPAYIKGIINLRGKVVPVIDVRLKFNQEERAYDEKTCIIVTMIHDMHVGLIVDRVAEVLDIAPENSTPPPELGLNATDKYLTSIAKVGNRIIMNIDCQKFFMADLNY</sequence>
<dbReference type="InterPro" id="IPR002545">
    <property type="entry name" value="CheW-lke_dom"/>
</dbReference>
<dbReference type="Gene3D" id="2.40.50.180">
    <property type="entry name" value="CheA-289, Domain 4"/>
    <property type="match status" value="1"/>
</dbReference>
<dbReference type="RefSeq" id="WP_006874892.1">
    <property type="nucleotide sequence ID" value="NZ_CABIWA010000025.1"/>
</dbReference>
<dbReference type="GO" id="GO:0005829">
    <property type="term" value="C:cytosol"/>
    <property type="evidence" value="ECO:0007669"/>
    <property type="project" value="TreeGrafter"/>
</dbReference>
<proteinExistence type="predicted"/>
<dbReference type="SMART" id="SM00260">
    <property type="entry name" value="CheW"/>
    <property type="match status" value="1"/>
</dbReference>
<reference evidence="6" key="2">
    <citation type="submission" date="2017-04" db="EMBL/GenBank/DDBJ databases">
        <title>Function of individual gut microbiota members based on whole genome sequencing of pure cultures obtained from chicken caecum.</title>
        <authorList>
            <person name="Medvecky M."/>
            <person name="Cejkova D."/>
            <person name="Polansky O."/>
            <person name="Karasova D."/>
            <person name="Kubasova T."/>
            <person name="Cizek A."/>
            <person name="Rychlik I."/>
        </authorList>
    </citation>
    <scope>NUCLEOTIDE SEQUENCE [LARGE SCALE GENOMIC DNA]</scope>
    <source>
        <strain evidence="6">An175</strain>
    </source>
</reference>
<evidence type="ECO:0000259" key="1">
    <source>
        <dbReference type="PROSITE" id="PS50851"/>
    </source>
</evidence>
<dbReference type="GeneID" id="72465007"/>
<dbReference type="InterPro" id="IPR036061">
    <property type="entry name" value="CheW-like_dom_sf"/>
</dbReference>